<sequence>MYALKNSRIRFCGPTGERFDRKNSSEENPRKNTKYYWDIKQAKAVIRSLFSIAPPILHVLSLFRSNINTKIAKKRV</sequence>
<name>A0A9D4DHH2_DREPO</name>
<evidence type="ECO:0000313" key="1">
    <source>
        <dbReference type="EMBL" id="KAH3748590.1"/>
    </source>
</evidence>
<dbReference type="AlphaFoldDB" id="A0A9D4DHH2"/>
<dbReference type="EMBL" id="JAIWYP010000010">
    <property type="protein sequence ID" value="KAH3748590.1"/>
    <property type="molecule type" value="Genomic_DNA"/>
</dbReference>
<comment type="caution">
    <text evidence="1">The sequence shown here is derived from an EMBL/GenBank/DDBJ whole genome shotgun (WGS) entry which is preliminary data.</text>
</comment>
<protein>
    <submittedName>
        <fullName evidence="1">Uncharacterized protein</fullName>
    </submittedName>
</protein>
<accession>A0A9D4DHH2</accession>
<proteinExistence type="predicted"/>
<reference evidence="1" key="1">
    <citation type="journal article" date="2019" name="bioRxiv">
        <title>The Genome of the Zebra Mussel, Dreissena polymorpha: A Resource for Invasive Species Research.</title>
        <authorList>
            <person name="McCartney M.A."/>
            <person name="Auch B."/>
            <person name="Kono T."/>
            <person name="Mallez S."/>
            <person name="Zhang Y."/>
            <person name="Obille A."/>
            <person name="Becker A."/>
            <person name="Abrahante J.E."/>
            <person name="Garbe J."/>
            <person name="Badalamenti J.P."/>
            <person name="Herman A."/>
            <person name="Mangelson H."/>
            <person name="Liachko I."/>
            <person name="Sullivan S."/>
            <person name="Sone E.D."/>
            <person name="Koren S."/>
            <person name="Silverstein K.A.T."/>
            <person name="Beckman K.B."/>
            <person name="Gohl D.M."/>
        </authorList>
    </citation>
    <scope>NUCLEOTIDE SEQUENCE</scope>
    <source>
        <strain evidence="1">Duluth1</strain>
        <tissue evidence="1">Whole animal</tissue>
    </source>
</reference>
<reference evidence="1" key="2">
    <citation type="submission" date="2020-11" db="EMBL/GenBank/DDBJ databases">
        <authorList>
            <person name="McCartney M.A."/>
            <person name="Auch B."/>
            <person name="Kono T."/>
            <person name="Mallez S."/>
            <person name="Becker A."/>
            <person name="Gohl D.M."/>
            <person name="Silverstein K.A.T."/>
            <person name="Koren S."/>
            <person name="Bechman K.B."/>
            <person name="Herman A."/>
            <person name="Abrahante J.E."/>
            <person name="Garbe J."/>
        </authorList>
    </citation>
    <scope>NUCLEOTIDE SEQUENCE</scope>
    <source>
        <strain evidence="1">Duluth1</strain>
        <tissue evidence="1">Whole animal</tissue>
    </source>
</reference>
<dbReference type="Proteomes" id="UP000828390">
    <property type="component" value="Unassembled WGS sequence"/>
</dbReference>
<gene>
    <name evidence="1" type="ORF">DPMN_183036</name>
</gene>
<organism evidence="1 2">
    <name type="scientific">Dreissena polymorpha</name>
    <name type="common">Zebra mussel</name>
    <name type="synonym">Mytilus polymorpha</name>
    <dbReference type="NCBI Taxonomy" id="45954"/>
    <lineage>
        <taxon>Eukaryota</taxon>
        <taxon>Metazoa</taxon>
        <taxon>Spiralia</taxon>
        <taxon>Lophotrochozoa</taxon>
        <taxon>Mollusca</taxon>
        <taxon>Bivalvia</taxon>
        <taxon>Autobranchia</taxon>
        <taxon>Heteroconchia</taxon>
        <taxon>Euheterodonta</taxon>
        <taxon>Imparidentia</taxon>
        <taxon>Neoheterodontei</taxon>
        <taxon>Myida</taxon>
        <taxon>Dreissenoidea</taxon>
        <taxon>Dreissenidae</taxon>
        <taxon>Dreissena</taxon>
    </lineage>
</organism>
<evidence type="ECO:0000313" key="2">
    <source>
        <dbReference type="Proteomes" id="UP000828390"/>
    </source>
</evidence>
<keyword evidence="2" id="KW-1185">Reference proteome</keyword>